<dbReference type="Gene3D" id="3.40.50.2000">
    <property type="entry name" value="Glycogen Phosphorylase B"/>
    <property type="match status" value="2"/>
</dbReference>
<accession>A0A0M3TTW1</accession>
<dbReference type="GO" id="GO:0008713">
    <property type="term" value="F:ADP-heptose-lipopolysaccharide heptosyltransferase activity"/>
    <property type="evidence" value="ECO:0007669"/>
    <property type="project" value="TreeGrafter"/>
</dbReference>
<dbReference type="SUPFAM" id="SSF53756">
    <property type="entry name" value="UDP-Glycosyltransferase/glycogen phosphorylase"/>
    <property type="match status" value="1"/>
</dbReference>
<keyword evidence="4" id="KW-1185">Reference proteome</keyword>
<dbReference type="Proteomes" id="UP000058020">
    <property type="component" value="Chromosome"/>
</dbReference>
<dbReference type="GO" id="GO:0005829">
    <property type="term" value="C:cytosol"/>
    <property type="evidence" value="ECO:0007669"/>
    <property type="project" value="TreeGrafter"/>
</dbReference>
<protein>
    <submittedName>
        <fullName evidence="3">Glycosyl transferase family 9</fullName>
    </submittedName>
</protein>
<dbReference type="InterPro" id="IPR002201">
    <property type="entry name" value="Glyco_trans_9"/>
</dbReference>
<evidence type="ECO:0000313" key="3">
    <source>
        <dbReference type="EMBL" id="ALE52191.1"/>
    </source>
</evidence>
<reference evidence="3 4" key="1">
    <citation type="journal article" date="2015" name="Genome Announc.">
        <title>Genome Sequence of 'Candidatus Thioglobus autotrophica' Strain EF1, a Chemoautotroph from the SUP05 Clade of Marine Gammaproteobacteria.</title>
        <authorList>
            <person name="Shah V."/>
            <person name="Morris R.M."/>
        </authorList>
    </citation>
    <scope>NUCLEOTIDE SEQUENCE [LARGE SCALE GENOMIC DNA]</scope>
    <source>
        <strain evidence="3 4">EF1</strain>
    </source>
</reference>
<dbReference type="Pfam" id="PF01075">
    <property type="entry name" value="Glyco_transf_9"/>
    <property type="match status" value="1"/>
</dbReference>
<dbReference type="GO" id="GO:0009244">
    <property type="term" value="P:lipopolysaccharide core region biosynthetic process"/>
    <property type="evidence" value="ECO:0007669"/>
    <property type="project" value="TreeGrafter"/>
</dbReference>
<dbReference type="AlphaFoldDB" id="A0A0M3TTW1"/>
<evidence type="ECO:0000313" key="4">
    <source>
        <dbReference type="Proteomes" id="UP000058020"/>
    </source>
</evidence>
<gene>
    <name evidence="3" type="ORF">SP60_02435</name>
</gene>
<dbReference type="PANTHER" id="PTHR30160:SF15">
    <property type="entry name" value="GLYCOSYLTRANSFERASE HI_0523-RELATED"/>
    <property type="match status" value="1"/>
</dbReference>
<dbReference type="KEGG" id="tho:SP60_02435"/>
<keyword evidence="1" id="KW-0328">Glycosyltransferase</keyword>
<dbReference type="InterPro" id="IPR051199">
    <property type="entry name" value="LPS_LOS_Heptosyltrfase"/>
</dbReference>
<dbReference type="PANTHER" id="PTHR30160">
    <property type="entry name" value="TETRAACYLDISACCHARIDE 4'-KINASE-RELATED"/>
    <property type="match status" value="1"/>
</dbReference>
<evidence type="ECO:0000256" key="2">
    <source>
        <dbReference type="ARBA" id="ARBA00022679"/>
    </source>
</evidence>
<dbReference type="EMBL" id="CP010552">
    <property type="protein sequence ID" value="ALE52191.1"/>
    <property type="molecule type" value="Genomic_DNA"/>
</dbReference>
<proteinExistence type="predicted"/>
<dbReference type="OrthoDB" id="89608at2"/>
<dbReference type="RefSeq" id="WP_053951127.1">
    <property type="nucleotide sequence ID" value="NZ_CP010552.1"/>
</dbReference>
<evidence type="ECO:0000256" key="1">
    <source>
        <dbReference type="ARBA" id="ARBA00022676"/>
    </source>
</evidence>
<dbReference type="CDD" id="cd03789">
    <property type="entry name" value="GT9_LPS_heptosyltransferase"/>
    <property type="match status" value="1"/>
</dbReference>
<sequence length="359" mass="41019">MATSKKPFKAYLLRLLTRKSPASFDIKQAKTILFFRYDRIGDMVVTTPVFRELKLANPNVTITVLASKINKGVLVNNPHIDVIETNYKNNLFSDLFTLLKLRMKNFDVCVEFDHSVVPHAIIRLKIIKPKAIISVKKDGRYGVKGNELTLYDFYTERPKSAHFRDIWLSVLSPLGVSAKSKKYELFLTREKEQCAINFLKGFHNKKIIGINVEGAIVDKRIKFDKLKEICEGLYKGNENIQIIILSTPENSHAISDQVIDMNLDYVIESYKTNTILDVSALIQQLDLIITPDTSIVHIASAFDKPVVSIHENNPDSYRLWRPTSTLNRTVFAKSKHGLYDYSVADVVRFGLDMLKKVEH</sequence>
<name>A0A0M3TTW1_9GAMM</name>
<keyword evidence="2 3" id="KW-0808">Transferase</keyword>
<organism evidence="3 4">
    <name type="scientific">Candidatus Thioglobus autotrophicus</name>
    <dbReference type="NCBI Taxonomy" id="1705394"/>
    <lineage>
        <taxon>Bacteria</taxon>
        <taxon>Pseudomonadati</taxon>
        <taxon>Pseudomonadota</taxon>
        <taxon>Gammaproteobacteria</taxon>
        <taxon>Candidatus Pseudothioglobaceae</taxon>
        <taxon>Candidatus Thioglobus</taxon>
    </lineage>
</organism>
<dbReference type="STRING" id="1705394.SP60_02435"/>